<gene>
    <name evidence="2" type="ORF">E2N92_01635</name>
</gene>
<accession>A0A8G1A179</accession>
<sequence>MNVHDSTTPLCENGTDRVLARQWNAIDWSIIRATVNRLQIRIAKATIEGTHFLRG</sequence>
<keyword evidence="3" id="KW-1185">Reference proteome</keyword>
<reference evidence="2" key="1">
    <citation type="journal article" date="2005" name="Int. J. Syst. Evol. Microbiol.">
        <title>Methanofollis formosanus sp. nov., isolated from a fish pond.</title>
        <authorList>
            <person name="Wu S.Y."/>
            <person name="Chen S.C."/>
            <person name="Lai M.C."/>
        </authorList>
    </citation>
    <scope>NUCLEOTIDE SEQUENCE</scope>
    <source>
        <strain evidence="2">ML15</strain>
    </source>
</reference>
<proteinExistence type="predicted"/>
<dbReference type="Proteomes" id="UP000826709">
    <property type="component" value="Chromosome"/>
</dbReference>
<evidence type="ECO:0000259" key="1">
    <source>
        <dbReference type="Pfam" id="PF13655"/>
    </source>
</evidence>
<protein>
    <recommendedName>
        <fullName evidence="1">Reverse transcriptase N-terminal domain-containing protein</fullName>
    </recommendedName>
</protein>
<name>A0A8G1A179_9EURY</name>
<dbReference type="EMBL" id="CP037968">
    <property type="protein sequence ID" value="QYZ78222.1"/>
    <property type="molecule type" value="Genomic_DNA"/>
</dbReference>
<dbReference type="Pfam" id="PF13655">
    <property type="entry name" value="RVT_N"/>
    <property type="match status" value="1"/>
</dbReference>
<evidence type="ECO:0000313" key="2">
    <source>
        <dbReference type="EMBL" id="QYZ78222.1"/>
    </source>
</evidence>
<dbReference type="KEGG" id="mfk:E2N92_01635"/>
<reference evidence="2" key="2">
    <citation type="submission" date="2019-03" db="EMBL/GenBank/DDBJ databases">
        <authorList>
            <person name="Chen S.-C."/>
            <person name="Wu S.-Y."/>
            <person name="Lai M.-C."/>
        </authorList>
    </citation>
    <scope>NUCLEOTIDE SEQUENCE</scope>
    <source>
        <strain evidence="2">ML15</strain>
    </source>
</reference>
<feature type="domain" description="Reverse transcriptase N-terminal" evidence="1">
    <location>
        <begin position="23"/>
        <end position="50"/>
    </location>
</feature>
<dbReference type="InterPro" id="IPR025960">
    <property type="entry name" value="RVT_N"/>
</dbReference>
<evidence type="ECO:0000313" key="3">
    <source>
        <dbReference type="Proteomes" id="UP000826709"/>
    </source>
</evidence>
<dbReference type="AlphaFoldDB" id="A0A8G1A179"/>
<organism evidence="2 3">
    <name type="scientific">Methanofollis formosanus</name>
    <dbReference type="NCBI Taxonomy" id="299308"/>
    <lineage>
        <taxon>Archaea</taxon>
        <taxon>Methanobacteriati</taxon>
        <taxon>Methanobacteriota</taxon>
        <taxon>Stenosarchaea group</taxon>
        <taxon>Methanomicrobia</taxon>
        <taxon>Methanomicrobiales</taxon>
        <taxon>Methanomicrobiaceae</taxon>
        <taxon>Methanofollis</taxon>
    </lineage>
</organism>